<evidence type="ECO:0000313" key="10">
    <source>
        <dbReference type="EMBL" id="SVE94327.1"/>
    </source>
</evidence>
<dbReference type="Pfam" id="PF07946">
    <property type="entry name" value="CCDC47"/>
    <property type="match status" value="1"/>
</dbReference>
<reference evidence="10" key="1">
    <citation type="submission" date="2018-08" db="EMBL/GenBank/DDBJ databases">
        <authorList>
            <person name="Cornetti L."/>
        </authorList>
    </citation>
    <scope>NUCLEOTIDE SEQUENCE</scope>
    <source>
        <strain evidence="10">OM-SAIQ-clone2</strain>
    </source>
</reference>
<dbReference type="PANTHER" id="PTHR12883:SF0">
    <property type="entry name" value="PAT COMPLEX SUBUNIT CCDC47"/>
    <property type="match status" value="1"/>
</dbReference>
<evidence type="ECO:0000256" key="6">
    <source>
        <dbReference type="ARBA" id="ARBA00034875"/>
    </source>
</evidence>
<dbReference type="AlphaFoldDB" id="A0A4Y7NNY4"/>
<dbReference type="PANTHER" id="PTHR12883">
    <property type="entry name" value="ADIPOCYTE-SPECIFIC PROTEIN 4-RELATED"/>
    <property type="match status" value="1"/>
</dbReference>
<feature type="region of interest" description="Disordered" evidence="8">
    <location>
        <begin position="84"/>
        <end position="141"/>
    </location>
</feature>
<keyword evidence="2 9" id="KW-1133">Transmembrane helix</keyword>
<protein>
    <recommendedName>
        <fullName evidence="6">PAT complex subunit CCDC47</fullName>
    </recommendedName>
    <alternativeName>
        <fullName evidence="7">Coiled-coil domain-containing protein 47</fullName>
    </alternativeName>
</protein>
<accession>A0A4Y7NNY4</accession>
<evidence type="ECO:0000256" key="1">
    <source>
        <dbReference type="ARBA" id="ARBA00022692"/>
    </source>
</evidence>
<feature type="transmembrane region" description="Helical" evidence="9">
    <location>
        <begin position="165"/>
        <end position="184"/>
    </location>
</feature>
<feature type="region of interest" description="Disordered" evidence="8">
    <location>
        <begin position="452"/>
        <end position="504"/>
    </location>
</feature>
<keyword evidence="1 9" id="KW-0812">Transmembrane</keyword>
<evidence type="ECO:0000256" key="4">
    <source>
        <dbReference type="ARBA" id="ARBA00034697"/>
    </source>
</evidence>
<comment type="similarity">
    <text evidence="5">Belongs to the CCDC47 family.</text>
</comment>
<organism evidence="10">
    <name type="scientific">Simocephalus serrulatus</name>
    <dbReference type="NCBI Taxonomy" id="117539"/>
    <lineage>
        <taxon>Eukaryota</taxon>
        <taxon>Metazoa</taxon>
        <taxon>Ecdysozoa</taxon>
        <taxon>Arthropoda</taxon>
        <taxon>Crustacea</taxon>
        <taxon>Branchiopoda</taxon>
        <taxon>Diplostraca</taxon>
        <taxon>Cladocera</taxon>
        <taxon>Anomopoda</taxon>
        <taxon>Daphniidae</taxon>
        <taxon>Simocephalus</taxon>
    </lineage>
</organism>
<evidence type="ECO:0000256" key="3">
    <source>
        <dbReference type="ARBA" id="ARBA00023136"/>
    </source>
</evidence>
<feature type="compositionally biased region" description="Basic and acidic residues" evidence="8">
    <location>
        <begin position="129"/>
        <end position="141"/>
    </location>
</feature>
<feature type="transmembrane region" description="Helical" evidence="9">
    <location>
        <begin position="34"/>
        <end position="52"/>
    </location>
</feature>
<evidence type="ECO:0000256" key="5">
    <source>
        <dbReference type="ARBA" id="ARBA00034746"/>
    </source>
</evidence>
<dbReference type="GO" id="GO:0005509">
    <property type="term" value="F:calcium ion binding"/>
    <property type="evidence" value="ECO:0007669"/>
    <property type="project" value="InterPro"/>
</dbReference>
<feature type="compositionally biased region" description="Basic and acidic residues" evidence="8">
    <location>
        <begin position="457"/>
        <end position="490"/>
    </location>
</feature>
<dbReference type="GO" id="GO:0030867">
    <property type="term" value="C:rough endoplasmic reticulum membrane"/>
    <property type="evidence" value="ECO:0007669"/>
    <property type="project" value="UniProtKB-SubCell"/>
</dbReference>
<evidence type="ECO:0000256" key="8">
    <source>
        <dbReference type="SAM" id="MobiDB-lite"/>
    </source>
</evidence>
<keyword evidence="3 9" id="KW-0472">Membrane</keyword>
<evidence type="ECO:0000256" key="7">
    <source>
        <dbReference type="ARBA" id="ARBA00034902"/>
    </source>
</evidence>
<gene>
    <name evidence="10" type="primary">EOG090X08PA</name>
</gene>
<evidence type="ECO:0000256" key="2">
    <source>
        <dbReference type="ARBA" id="ARBA00022989"/>
    </source>
</evidence>
<proteinExistence type="evidence at transcript level"/>
<name>A0A4Y7NNY4_9CRUS</name>
<evidence type="ECO:0000256" key="9">
    <source>
        <dbReference type="SAM" id="Phobius"/>
    </source>
</evidence>
<feature type="compositionally biased region" description="Basic residues" evidence="8">
    <location>
        <begin position="491"/>
        <end position="504"/>
    </location>
</feature>
<dbReference type="GO" id="GO:0032469">
    <property type="term" value="P:endoplasmic reticulum calcium ion homeostasis"/>
    <property type="evidence" value="ECO:0007669"/>
    <property type="project" value="InterPro"/>
</dbReference>
<comment type="subcellular location">
    <subcellularLocation>
        <location evidence="4">Rough endoplasmic reticulum membrane</location>
        <topology evidence="4">Single-pass type I membrane protein</topology>
    </subcellularLocation>
</comment>
<dbReference type="EMBL" id="LR024708">
    <property type="protein sequence ID" value="SVE94327.1"/>
    <property type="molecule type" value="mRNA"/>
</dbReference>
<feature type="compositionally biased region" description="Acidic residues" evidence="8">
    <location>
        <begin position="104"/>
        <end position="128"/>
    </location>
</feature>
<sequence>MQNLSHQSGDPKSRLQVTILVRNSPNMSPPVDRSHWLTIFALTLLFLSYNIANAGVNHVDIEDNEFAEFEDFDAEEMVIGSAAENKPVEQEDVDVPQPGKDPIGDDEEEATVETEDNEFEHVDEDEYEGYEKDSSSAKPDLKLNEGPKITFAQLPAHLRSNWESYYLELMILAGLVLYFFNFFLGRSKNQRIAETWYEAFKGQLQDNFALVGDDGKLENSTPGLMKESENVYLLWCSGRTACEAVLFELRLLKRQDLVAMVTSLFRPQQDQVHVKVFMNEADMDSFVMCLAAKKTANRLAREMADISVYCPEKKSAVDKFGLPSNFVLLSEIGEVATTLLDTRVCALVNKIPEVIESIHFSDQYSGPKQTEEAAPSKMPDVKKMLIFTFNLPLKNGKSITEAVEIMRPAIMLIFYCMERVKRFRLSKESKAKADKNRQKVEEAFLKSTHAARAEAAAARREEKRRLEKEKILQDDDPEKQRKWEEKEAKRLAKKRMPKMKAIKV</sequence>
<dbReference type="InterPro" id="IPR012879">
    <property type="entry name" value="CCDC47"/>
</dbReference>